<keyword evidence="7 11" id="KW-1133">Transmembrane helix</keyword>
<comment type="similarity">
    <text evidence="2 11 12">Belongs to the ATPase A chain family.</text>
</comment>
<feature type="transmembrane region" description="Helical" evidence="11">
    <location>
        <begin position="230"/>
        <end position="249"/>
    </location>
</feature>
<gene>
    <name evidence="11 13" type="primary">atpB</name>
    <name evidence="13" type="ORF">IAB08_06795</name>
</gene>
<keyword evidence="4 11" id="KW-0138">CF(0)</keyword>
<reference evidence="13" key="2">
    <citation type="journal article" date="2021" name="PeerJ">
        <title>Extensive microbial diversity within the chicken gut microbiome revealed by metagenomics and culture.</title>
        <authorList>
            <person name="Gilroy R."/>
            <person name="Ravi A."/>
            <person name="Getino M."/>
            <person name="Pursley I."/>
            <person name="Horton D.L."/>
            <person name="Alikhan N.F."/>
            <person name="Baker D."/>
            <person name="Gharbi K."/>
            <person name="Hall N."/>
            <person name="Watson M."/>
            <person name="Adriaenssens E.M."/>
            <person name="Foster-Nyarko E."/>
            <person name="Jarju S."/>
            <person name="Secka A."/>
            <person name="Antonio M."/>
            <person name="Oren A."/>
            <person name="Chaudhuri R.R."/>
            <person name="La Ragione R."/>
            <person name="Hildebrand F."/>
            <person name="Pallen M.J."/>
        </authorList>
    </citation>
    <scope>NUCLEOTIDE SEQUENCE</scope>
    <source>
        <strain evidence="13">2889</strain>
    </source>
</reference>
<name>A0A9D9H344_9BACT</name>
<dbReference type="CDD" id="cd00310">
    <property type="entry name" value="ATP-synt_Fo_a_6"/>
    <property type="match status" value="1"/>
</dbReference>
<comment type="subcellular location">
    <subcellularLocation>
        <location evidence="11 12">Cell membrane</location>
        <topology evidence="11 12">Multi-pass membrane protein</topology>
    </subcellularLocation>
    <subcellularLocation>
        <location evidence="1">Membrane</location>
        <topology evidence="1">Multi-pass membrane protein</topology>
    </subcellularLocation>
</comment>
<proteinExistence type="inferred from homology"/>
<evidence type="ECO:0000256" key="6">
    <source>
        <dbReference type="ARBA" id="ARBA00022781"/>
    </source>
</evidence>
<sequence length="377" mass="42158">MKRLVFRYISVFLLLVAVAGSGKGILYAQPSGMPAEDIHQEESFNAGEMILDHITDKHSWHICDWRGKAVEVHLPVILLYEGRLHCFSSARFENPTHTYGRFQLRKDAPHKGKIVALEAGEDGQLRMAEKLPWDFSITKTVAAMMVSTLFLIVLFVFIVRNYKRRGEKAPKGVAALFEPVYLFVRDEVVYANLGKKHGDKYLPYLATLFFFIFLGNFLGIVPFFPFGANITGNISVTLVLALLTFLITMGSSTKAYWKHTFNTPGVPMWMKFPVPLMPAIELMEVFTKPFVLMIRLFANMTAGHIIILGFVSLVLIFGQQSVALGWAVSPLTIIFGLFADALELLVSFIQAYIFTMLSANYFAGALAYEPGGSAHGH</sequence>
<evidence type="ECO:0000256" key="8">
    <source>
        <dbReference type="ARBA" id="ARBA00023065"/>
    </source>
</evidence>
<reference evidence="13" key="1">
    <citation type="submission" date="2020-10" db="EMBL/GenBank/DDBJ databases">
        <authorList>
            <person name="Gilroy R."/>
        </authorList>
    </citation>
    <scope>NUCLEOTIDE SEQUENCE</scope>
    <source>
        <strain evidence="13">2889</strain>
    </source>
</reference>
<evidence type="ECO:0000256" key="9">
    <source>
        <dbReference type="ARBA" id="ARBA00023136"/>
    </source>
</evidence>
<accession>A0A9D9H344</accession>
<dbReference type="InterPro" id="IPR035908">
    <property type="entry name" value="F0_ATP_A_sf"/>
</dbReference>
<evidence type="ECO:0000256" key="11">
    <source>
        <dbReference type="HAMAP-Rule" id="MF_01393"/>
    </source>
</evidence>
<dbReference type="PRINTS" id="PR00123">
    <property type="entry name" value="ATPASEA"/>
</dbReference>
<dbReference type="NCBIfam" id="TIGR01131">
    <property type="entry name" value="ATP_synt_6_or_A"/>
    <property type="match status" value="1"/>
</dbReference>
<comment type="function">
    <text evidence="11 12">Key component of the proton channel; it plays a direct role in the translocation of protons across the membrane.</text>
</comment>
<dbReference type="Pfam" id="PF00119">
    <property type="entry name" value="ATP-synt_A"/>
    <property type="match status" value="1"/>
</dbReference>
<comment type="caution">
    <text evidence="13">The sequence shown here is derived from an EMBL/GenBank/DDBJ whole genome shotgun (WGS) entry which is preliminary data.</text>
</comment>
<evidence type="ECO:0000256" key="7">
    <source>
        <dbReference type="ARBA" id="ARBA00022989"/>
    </source>
</evidence>
<organism evidence="13 14">
    <name type="scientific">Candidatus Pullibacteroides excrementavium</name>
    <dbReference type="NCBI Taxonomy" id="2840905"/>
    <lineage>
        <taxon>Bacteria</taxon>
        <taxon>Pseudomonadati</taxon>
        <taxon>Bacteroidota</taxon>
        <taxon>Bacteroidia</taxon>
        <taxon>Bacteroidales</taxon>
        <taxon>Candidatus Pullibacteroides</taxon>
    </lineage>
</organism>
<evidence type="ECO:0000256" key="12">
    <source>
        <dbReference type="RuleBase" id="RU000483"/>
    </source>
</evidence>
<feature type="transmembrane region" description="Helical" evidence="11">
    <location>
        <begin position="296"/>
        <end position="317"/>
    </location>
</feature>
<dbReference type="GO" id="GO:0046933">
    <property type="term" value="F:proton-transporting ATP synthase activity, rotational mechanism"/>
    <property type="evidence" value="ECO:0007669"/>
    <property type="project" value="UniProtKB-UniRule"/>
</dbReference>
<dbReference type="AlphaFoldDB" id="A0A9D9H344"/>
<keyword evidence="6 11" id="KW-0375">Hydrogen ion transport</keyword>
<evidence type="ECO:0000256" key="2">
    <source>
        <dbReference type="ARBA" id="ARBA00006810"/>
    </source>
</evidence>
<evidence type="ECO:0000313" key="14">
    <source>
        <dbReference type="Proteomes" id="UP000823612"/>
    </source>
</evidence>
<evidence type="ECO:0000256" key="4">
    <source>
        <dbReference type="ARBA" id="ARBA00022547"/>
    </source>
</evidence>
<protein>
    <recommendedName>
        <fullName evidence="11 12">ATP synthase subunit a</fullName>
    </recommendedName>
    <alternativeName>
        <fullName evidence="11">ATP synthase F0 sector subunit a</fullName>
    </alternativeName>
    <alternativeName>
        <fullName evidence="11">F-ATPase subunit 6</fullName>
    </alternativeName>
</protein>
<dbReference type="InterPro" id="IPR045083">
    <property type="entry name" value="ATP_synth_F0_asu_bact/mt"/>
</dbReference>
<evidence type="ECO:0000313" key="13">
    <source>
        <dbReference type="EMBL" id="MBO8432983.1"/>
    </source>
</evidence>
<dbReference type="PANTHER" id="PTHR11410">
    <property type="entry name" value="ATP SYNTHASE SUBUNIT A"/>
    <property type="match status" value="1"/>
</dbReference>
<dbReference type="HAMAP" id="MF_01393">
    <property type="entry name" value="ATP_synth_a_bact"/>
    <property type="match status" value="1"/>
</dbReference>
<evidence type="ECO:0000256" key="5">
    <source>
        <dbReference type="ARBA" id="ARBA00022692"/>
    </source>
</evidence>
<dbReference type="Gene3D" id="1.20.120.220">
    <property type="entry name" value="ATP synthase, F0 complex, subunit A"/>
    <property type="match status" value="1"/>
</dbReference>
<evidence type="ECO:0000256" key="10">
    <source>
        <dbReference type="ARBA" id="ARBA00023310"/>
    </source>
</evidence>
<keyword evidence="5 11" id="KW-0812">Transmembrane</keyword>
<feature type="transmembrane region" description="Helical" evidence="11">
    <location>
        <begin position="201"/>
        <end position="224"/>
    </location>
</feature>
<dbReference type="InterPro" id="IPR000568">
    <property type="entry name" value="ATP_synth_F0_asu"/>
</dbReference>
<evidence type="ECO:0000256" key="3">
    <source>
        <dbReference type="ARBA" id="ARBA00022448"/>
    </source>
</evidence>
<evidence type="ECO:0000256" key="1">
    <source>
        <dbReference type="ARBA" id="ARBA00004141"/>
    </source>
</evidence>
<dbReference type="SUPFAM" id="SSF81336">
    <property type="entry name" value="F1F0 ATP synthase subunit A"/>
    <property type="match status" value="1"/>
</dbReference>
<feature type="transmembrane region" description="Helical" evidence="11">
    <location>
        <begin position="323"/>
        <end position="342"/>
    </location>
</feature>
<keyword evidence="8 11" id="KW-0406">Ion transport</keyword>
<dbReference type="PANTHER" id="PTHR11410:SF0">
    <property type="entry name" value="ATP SYNTHASE SUBUNIT A"/>
    <property type="match status" value="1"/>
</dbReference>
<dbReference type="GO" id="GO:0045259">
    <property type="term" value="C:proton-transporting ATP synthase complex"/>
    <property type="evidence" value="ECO:0007669"/>
    <property type="project" value="UniProtKB-KW"/>
</dbReference>
<feature type="transmembrane region" description="Helical" evidence="11">
    <location>
        <begin position="141"/>
        <end position="159"/>
    </location>
</feature>
<dbReference type="GO" id="GO:0005886">
    <property type="term" value="C:plasma membrane"/>
    <property type="evidence" value="ECO:0007669"/>
    <property type="project" value="UniProtKB-SubCell"/>
</dbReference>
<keyword evidence="11" id="KW-1003">Cell membrane</keyword>
<keyword evidence="10 11" id="KW-0066">ATP synthesis</keyword>
<dbReference type="Proteomes" id="UP000823612">
    <property type="component" value="Unassembled WGS sequence"/>
</dbReference>
<feature type="transmembrane region" description="Helical" evidence="11">
    <location>
        <begin position="349"/>
        <end position="368"/>
    </location>
</feature>
<dbReference type="EMBL" id="JADIMZ010000101">
    <property type="protein sequence ID" value="MBO8432983.1"/>
    <property type="molecule type" value="Genomic_DNA"/>
</dbReference>
<keyword evidence="9 11" id="KW-0472">Membrane</keyword>
<keyword evidence="3 11" id="KW-0813">Transport</keyword>